<dbReference type="OrthoDB" id="30990at10239"/>
<dbReference type="EMBL" id="DQ177346">
    <property type="protein sequence ID" value="ABC55224.1"/>
    <property type="molecule type" value="Genomic_DNA"/>
</dbReference>
<feature type="region of interest" description="Disordered" evidence="1">
    <location>
        <begin position="318"/>
        <end position="349"/>
    </location>
</feature>
<sequence length="349" mass="38733">MTEHTNETVALIGGSGVVGSCVLSAFELNAAARFTVKILDVREPDESLMNRMGQSAVEYVYCDARADVRELRDKLLGCTSVVLSASIADSYPPIRGSLKQEDVDDMRADCEAFERDVLLNAMRAADMAEVRRFFYVGPTKSHRRISEPFWAAARACCNIKLSAWFFTGRIWGPQDVPGAVYWKDIGSLGVAPVDVVLSDAKRAMSYTMALGQAVEIMCRSDNVGLIAVSTVHGHHRWVKWHEIMHQPPASISPDSEGIEEVIWAYPLTCGDVDLVKVKGTWWPIFTPTSKHESPYKVGQANYDSTLAAYIRLHVNQHKSLRPEQPPSSPSPLKELFDDDFGSSDDETHI</sequence>
<dbReference type="EMBL" id="KJ627438">
    <property type="protein sequence ID" value="AIC32375.1"/>
    <property type="molecule type" value="Genomic_DNA"/>
</dbReference>
<evidence type="ECO:0000313" key="8">
    <source>
        <dbReference type="Proteomes" id="UP000160099"/>
    </source>
</evidence>
<dbReference type="InterPro" id="IPR036291">
    <property type="entry name" value="NAD(P)-bd_dom_sf"/>
</dbReference>
<evidence type="ECO:0000313" key="2">
    <source>
        <dbReference type="EMBL" id="ABC55224.1"/>
    </source>
</evidence>
<reference evidence="3" key="2">
    <citation type="submission" date="2007-03" db="EMBL/GenBank/DDBJ databases">
        <title>Comparative genomics of carp herpesviruses.</title>
        <authorList>
            <person name="Davison A.J."/>
            <person name="Kurobe T."/>
            <person name="Gatherer D."/>
            <person name="Cunningham C."/>
            <person name="Waltzek T.B."/>
            <person name="Korf I."/>
            <person name="Fukuda H."/>
            <person name="Hedrick R.P."/>
        </authorList>
    </citation>
    <scope>NUCLEOTIDE SEQUENCE</scope>
    <source>
        <strain evidence="3">KHV-U</strain>
    </source>
</reference>
<proteinExistence type="predicted"/>
<name>A3QMJ2_CYHV3</name>
<dbReference type="RefSeq" id="YP_001096059.1">
    <property type="nucleotide sequence ID" value="NC_009127.1"/>
</dbReference>
<dbReference type="Proteomes" id="UP000156776">
    <property type="component" value="Segment"/>
</dbReference>
<dbReference type="GeneID" id="11266354"/>
<dbReference type="Gene3D" id="3.40.50.720">
    <property type="entry name" value="NAD(P)-binding Rossmann-like Domain"/>
    <property type="match status" value="1"/>
</dbReference>
<dbReference type="Proteomes" id="UP000106924">
    <property type="component" value="Segment"/>
</dbReference>
<feature type="compositionally biased region" description="Acidic residues" evidence="1">
    <location>
        <begin position="336"/>
        <end position="349"/>
    </location>
</feature>
<evidence type="ECO:0000313" key="5">
    <source>
        <dbReference type="EMBL" id="BAF48831.1"/>
    </source>
</evidence>
<evidence type="ECO:0000313" key="7">
    <source>
        <dbReference type="Proteomes" id="UP000156776"/>
    </source>
</evidence>
<dbReference type="KEGG" id="vg:11266354"/>
<organism evidence="2 6">
    <name type="scientific">Cyprinid herpesvirus 3</name>
    <name type="common">CyHV-3</name>
    <dbReference type="NCBI Taxonomy" id="180230"/>
    <lineage>
        <taxon>Viruses</taxon>
        <taxon>Duplodnaviria</taxon>
        <taxon>Heunggongvirae</taxon>
        <taxon>Peploviricota</taxon>
        <taxon>Herviviricetes</taxon>
        <taxon>Herpesvirales</taxon>
        <taxon>Alloherpesviridae</taxon>
        <taxon>Cyvirus</taxon>
        <taxon>Cyvirus cyprinidallo3</taxon>
    </lineage>
</organism>
<gene>
    <name evidence="4" type="ORF">CyHV3-GZ_ORF20L</name>
    <name evidence="3" type="ORF">CyHV3_ORF20</name>
    <name evidence="5" type="ORF">KHVJ027</name>
</gene>
<evidence type="ECO:0000313" key="6">
    <source>
        <dbReference type="Proteomes" id="UP000106924"/>
    </source>
</evidence>
<protein>
    <submittedName>
        <fullName evidence="4">ORF20L</fullName>
    </submittedName>
    <submittedName>
        <fullName evidence="3">Protein ORF20</fullName>
    </submittedName>
</protein>
<evidence type="ECO:0000256" key="1">
    <source>
        <dbReference type="SAM" id="MobiDB-lite"/>
    </source>
</evidence>
<reference evidence="6 7" key="1">
    <citation type="journal article" date="2007" name="J. Virol.">
        <title>Genome sequences of three koi herpesvirus isolates representing the expanding distribution of an emerging disease threatening koi and common carp worldwide.</title>
        <authorList>
            <person name="Aoki T."/>
            <person name="Hirono I."/>
            <person name="Kurokawa K."/>
            <person name="Fukuda H."/>
            <person name="Nahary R."/>
            <person name="Eldar A."/>
            <person name="Davison A.J."/>
            <person name="Waltzek T.B."/>
            <person name="Bercovier H."/>
            <person name="Hedrick R.P."/>
        </authorList>
    </citation>
    <scope>NUCLEOTIDE SEQUENCE [LARGE SCALE GENOMIC DNA]</scope>
    <source>
        <strain evidence="2">KHV-I</strain>
        <strain evidence="3 7">KHV-U</strain>
        <strain evidence="5">TUMST1</strain>
    </source>
</reference>
<dbReference type="Proteomes" id="UP000169752">
    <property type="component" value="Segment"/>
</dbReference>
<keyword evidence="7" id="KW-1185">Reference proteome</keyword>
<evidence type="ECO:0000313" key="4">
    <source>
        <dbReference type="EMBL" id="AIC32375.1"/>
    </source>
</evidence>
<evidence type="ECO:0000313" key="3">
    <source>
        <dbReference type="EMBL" id="ABG42851.1"/>
    </source>
</evidence>
<reference evidence="4 8" key="3">
    <citation type="journal article" date="2015" name="Vet. Microbiol.">
        <title>Whole-genome sequence of a novel Chinese cyprinid herpesvirus 3 isolate reveals the existence of a distinct European genotype in East Asia.</title>
        <authorList>
            <person name="Li W."/>
            <person name="Lee X."/>
            <person name="Weng S."/>
            <person name="He J."/>
            <person name="Dong C."/>
        </authorList>
    </citation>
    <scope>NUCLEOTIDE SEQUENCE [LARGE SCALE GENOMIC DNA]</scope>
    <source>
        <strain evidence="4">KHV-GZ11</strain>
    </source>
</reference>
<dbReference type="SUPFAM" id="SSF51735">
    <property type="entry name" value="NAD(P)-binding Rossmann-fold domains"/>
    <property type="match status" value="1"/>
</dbReference>
<dbReference type="EMBL" id="AP008984">
    <property type="protein sequence ID" value="BAF48831.1"/>
    <property type="molecule type" value="Genomic_DNA"/>
</dbReference>
<accession>A3QMJ2</accession>
<dbReference type="EMBL" id="DQ657948">
    <property type="protein sequence ID" value="ABG42851.1"/>
    <property type="molecule type" value="Genomic_DNA"/>
</dbReference>
<dbReference type="Proteomes" id="UP000160099">
    <property type="component" value="Segment"/>
</dbReference>